<accession>A0A6J4IRT2</accession>
<reference evidence="2" key="1">
    <citation type="submission" date="2020-02" db="EMBL/GenBank/DDBJ databases">
        <authorList>
            <person name="Meier V. D."/>
        </authorList>
    </citation>
    <scope>NUCLEOTIDE SEQUENCE</scope>
    <source>
        <strain evidence="2">AVDCRST_MAG10</strain>
    </source>
</reference>
<feature type="region of interest" description="Disordered" evidence="1">
    <location>
        <begin position="1"/>
        <end position="60"/>
    </location>
</feature>
<feature type="non-terminal residue" evidence="2">
    <location>
        <position position="1"/>
    </location>
</feature>
<dbReference type="EMBL" id="CADCTB010000159">
    <property type="protein sequence ID" value="CAA9258209.1"/>
    <property type="molecule type" value="Genomic_DNA"/>
</dbReference>
<protein>
    <submittedName>
        <fullName evidence="2">Uncharacterized protein</fullName>
    </submittedName>
</protein>
<evidence type="ECO:0000256" key="1">
    <source>
        <dbReference type="SAM" id="MobiDB-lite"/>
    </source>
</evidence>
<feature type="compositionally biased region" description="Basic and acidic residues" evidence="1">
    <location>
        <begin position="1"/>
        <end position="18"/>
    </location>
</feature>
<sequence length="60" mass="6515">AEGHSMRLRLRSDRDFRRRPGAGRSGPRQRGPRHQAIGRSAPGVGSPSSRAGNPDQARDV</sequence>
<gene>
    <name evidence="2" type="ORF">AVDCRST_MAG10-2604</name>
</gene>
<evidence type="ECO:0000313" key="2">
    <source>
        <dbReference type="EMBL" id="CAA9258209.1"/>
    </source>
</evidence>
<organism evidence="2">
    <name type="scientific">uncultured Acidimicrobiales bacterium</name>
    <dbReference type="NCBI Taxonomy" id="310071"/>
    <lineage>
        <taxon>Bacteria</taxon>
        <taxon>Bacillati</taxon>
        <taxon>Actinomycetota</taxon>
        <taxon>Acidimicrobiia</taxon>
        <taxon>Acidimicrobiales</taxon>
        <taxon>environmental samples</taxon>
    </lineage>
</organism>
<feature type="non-terminal residue" evidence="2">
    <location>
        <position position="60"/>
    </location>
</feature>
<proteinExistence type="predicted"/>
<dbReference type="AlphaFoldDB" id="A0A6J4IRT2"/>
<name>A0A6J4IRT2_9ACTN</name>